<dbReference type="GO" id="GO:0015679">
    <property type="term" value="P:plasma membrane copper ion transport"/>
    <property type="evidence" value="ECO:0007669"/>
    <property type="project" value="TreeGrafter"/>
</dbReference>
<protein>
    <recommendedName>
        <fullName evidence="5">RND efflux pump membrane fusion protein barrel-sandwich domain-containing protein</fullName>
    </recommendedName>
</protein>
<feature type="chain" id="PRO_5032863177" description="RND efflux pump membrane fusion protein barrel-sandwich domain-containing protein" evidence="2">
    <location>
        <begin position="35"/>
        <end position="301"/>
    </location>
</feature>
<keyword evidence="1" id="KW-0813">Transport</keyword>
<gene>
    <name evidence="3" type="ORF">HNP73_002737</name>
</gene>
<accession>A0A840SUI2</accession>
<proteinExistence type="predicted"/>
<dbReference type="PANTHER" id="PTHR30097:SF4">
    <property type="entry name" value="SLR6042 PROTEIN"/>
    <property type="match status" value="1"/>
</dbReference>
<reference evidence="3 4" key="1">
    <citation type="submission" date="2020-08" db="EMBL/GenBank/DDBJ databases">
        <title>Genomic Encyclopedia of Type Strains, Phase IV (KMG-IV): sequencing the most valuable type-strain genomes for metagenomic binning, comparative biology and taxonomic classification.</title>
        <authorList>
            <person name="Goeker M."/>
        </authorList>
    </citation>
    <scope>NUCLEOTIDE SEQUENCE [LARGE SCALE GENOMIC DNA]</scope>
    <source>
        <strain evidence="3 4">DSM 101730</strain>
    </source>
</reference>
<dbReference type="GO" id="GO:0060003">
    <property type="term" value="P:copper ion export"/>
    <property type="evidence" value="ECO:0007669"/>
    <property type="project" value="TreeGrafter"/>
</dbReference>
<name>A0A840SUI2_9RHOB</name>
<evidence type="ECO:0000256" key="1">
    <source>
        <dbReference type="ARBA" id="ARBA00022448"/>
    </source>
</evidence>
<dbReference type="Gene3D" id="2.40.30.170">
    <property type="match status" value="1"/>
</dbReference>
<dbReference type="PANTHER" id="PTHR30097">
    <property type="entry name" value="CATION EFFLUX SYSTEM PROTEIN CUSB"/>
    <property type="match status" value="1"/>
</dbReference>
<dbReference type="AlphaFoldDB" id="A0A840SUI2"/>
<keyword evidence="2" id="KW-0732">Signal</keyword>
<evidence type="ECO:0000313" key="4">
    <source>
        <dbReference type="Proteomes" id="UP000549457"/>
    </source>
</evidence>
<dbReference type="InterPro" id="IPR051909">
    <property type="entry name" value="MFP_Cation_Efflux"/>
</dbReference>
<comment type="caution">
    <text evidence="3">The sequence shown here is derived from an EMBL/GenBank/DDBJ whole genome shotgun (WGS) entry which is preliminary data.</text>
</comment>
<feature type="signal peptide" evidence="2">
    <location>
        <begin position="1"/>
        <end position="34"/>
    </location>
</feature>
<organism evidence="3 4">
    <name type="scientific">Amaricoccus macauensis</name>
    <dbReference type="NCBI Taxonomy" id="57001"/>
    <lineage>
        <taxon>Bacteria</taxon>
        <taxon>Pseudomonadati</taxon>
        <taxon>Pseudomonadota</taxon>
        <taxon>Alphaproteobacteria</taxon>
        <taxon>Rhodobacterales</taxon>
        <taxon>Paracoccaceae</taxon>
        <taxon>Amaricoccus</taxon>
    </lineage>
</organism>
<dbReference type="RefSeq" id="WP_184150262.1">
    <property type="nucleotide sequence ID" value="NZ_JACHFM010000002.1"/>
</dbReference>
<dbReference type="EMBL" id="JACHFM010000002">
    <property type="protein sequence ID" value="MBB5222801.1"/>
    <property type="molecule type" value="Genomic_DNA"/>
</dbReference>
<sequence>MTRRPLTRGRPAELCAAALLAGMAALCAPAAARAHSDASSFGGGAGVHDHVVEGPASVPGYPARVMVDPRRVVNVTMRVNARITAVLSGPPGTRVSAGEPLARFTSAELDTLQTTYIETYRARDVMMAISMTGEEKLIEGRMNLRWRGLSEDDVVTIERTRTPVDEVTIFAPIDGYITQVNIGGDRIVNAGTRAGLFTASGSSVFQVADPGALLIEASVPIGIAEALRPGDTLSVSLPGAETAEAAAAVVDAVLPLVDPATPWARTVRLTPGEQIARALRPGQMVTLLPPDAAEQHVVREY</sequence>
<keyword evidence="4" id="KW-1185">Reference proteome</keyword>
<evidence type="ECO:0000313" key="3">
    <source>
        <dbReference type="EMBL" id="MBB5222801.1"/>
    </source>
</evidence>
<evidence type="ECO:0008006" key="5">
    <source>
        <dbReference type="Google" id="ProtNLM"/>
    </source>
</evidence>
<dbReference type="Proteomes" id="UP000549457">
    <property type="component" value="Unassembled WGS sequence"/>
</dbReference>
<evidence type="ECO:0000256" key="2">
    <source>
        <dbReference type="SAM" id="SignalP"/>
    </source>
</evidence>
<dbReference type="GO" id="GO:0030313">
    <property type="term" value="C:cell envelope"/>
    <property type="evidence" value="ECO:0007669"/>
    <property type="project" value="TreeGrafter"/>
</dbReference>